<proteinExistence type="predicted"/>
<evidence type="ECO:0008006" key="3">
    <source>
        <dbReference type="Google" id="ProtNLM"/>
    </source>
</evidence>
<comment type="caution">
    <text evidence="2">The sequence shown here is derived from an EMBL/GenBank/DDBJ whole genome shotgun (WGS) entry which is preliminary data.</text>
</comment>
<evidence type="ECO:0000313" key="2">
    <source>
        <dbReference type="EMBL" id="KKN57605.1"/>
    </source>
</evidence>
<dbReference type="Pfam" id="PF11026">
    <property type="entry name" value="DUF2721"/>
    <property type="match status" value="1"/>
</dbReference>
<accession>A0A0F9RM08</accession>
<name>A0A0F9RM08_9ZZZZ</name>
<gene>
    <name evidence="2" type="ORF">LCGC14_0560490</name>
</gene>
<keyword evidence="1" id="KW-0812">Transmembrane</keyword>
<reference evidence="2" key="1">
    <citation type="journal article" date="2015" name="Nature">
        <title>Complex archaea that bridge the gap between prokaryotes and eukaryotes.</title>
        <authorList>
            <person name="Spang A."/>
            <person name="Saw J.H."/>
            <person name="Jorgensen S.L."/>
            <person name="Zaremba-Niedzwiedzka K."/>
            <person name="Martijn J."/>
            <person name="Lind A.E."/>
            <person name="van Eijk R."/>
            <person name="Schleper C."/>
            <person name="Guy L."/>
            <person name="Ettema T.J."/>
        </authorList>
    </citation>
    <scope>NUCLEOTIDE SEQUENCE</scope>
</reference>
<feature type="transmembrane region" description="Helical" evidence="1">
    <location>
        <begin position="83"/>
        <end position="104"/>
    </location>
</feature>
<dbReference type="AlphaFoldDB" id="A0A0F9RM08"/>
<keyword evidence="1" id="KW-1133">Transmembrane helix</keyword>
<organism evidence="2">
    <name type="scientific">marine sediment metagenome</name>
    <dbReference type="NCBI Taxonomy" id="412755"/>
    <lineage>
        <taxon>unclassified sequences</taxon>
        <taxon>metagenomes</taxon>
        <taxon>ecological metagenomes</taxon>
    </lineage>
</organism>
<protein>
    <recommendedName>
        <fullName evidence="3">DUF2721 domain-containing protein</fullName>
    </recommendedName>
</protein>
<evidence type="ECO:0000256" key="1">
    <source>
        <dbReference type="SAM" id="Phobius"/>
    </source>
</evidence>
<dbReference type="InterPro" id="IPR021279">
    <property type="entry name" value="DUF2721"/>
</dbReference>
<keyword evidence="1" id="KW-0472">Membrane</keyword>
<feature type="transmembrane region" description="Helical" evidence="1">
    <location>
        <begin position="110"/>
        <end position="131"/>
    </location>
</feature>
<dbReference type="EMBL" id="LAZR01000796">
    <property type="protein sequence ID" value="KKN57605.1"/>
    <property type="molecule type" value="Genomic_DNA"/>
</dbReference>
<feature type="transmembrane region" description="Helical" evidence="1">
    <location>
        <begin position="14"/>
        <end position="35"/>
    </location>
</feature>
<sequence>MFTFLSNLGDVNHAVQLALTPAFLLTGMAGILSVMANRLARIIDRGRDLTENFSTARGLSDQDKYEFDCLELRRHSASMAISMCVWSCLLVCSVVSVMFIEALMNFSLKWLIGAFFMASTLSLIIGLAFFLHEVRLATRSVRILTFPIQNDSEHE</sequence>